<comment type="caution">
    <text evidence="1">The sequence shown here is derived from an EMBL/GenBank/DDBJ whole genome shotgun (WGS) entry which is preliminary data.</text>
</comment>
<evidence type="ECO:0000313" key="1">
    <source>
        <dbReference type="EMBL" id="MDL4842810.1"/>
    </source>
</evidence>
<gene>
    <name evidence="1" type="ORF">QQS35_20455</name>
</gene>
<sequence length="76" mass="9087">MTLMIMNEDLDHGIQDYTARAIIKRWNKGESLENLATKFKRDEWEIVFCLRHMAVNKKCEIRPIGFRYKEVRGEKA</sequence>
<dbReference type="EMBL" id="JASTZU010000063">
    <property type="protein sequence ID" value="MDL4842810.1"/>
    <property type="molecule type" value="Genomic_DNA"/>
</dbReference>
<reference evidence="1 2" key="1">
    <citation type="submission" date="2023-06" db="EMBL/GenBank/DDBJ databases">
        <title>Aquibacillus rhizosphaerae LR5S19.</title>
        <authorList>
            <person name="Sun J.-Q."/>
        </authorList>
    </citation>
    <scope>NUCLEOTIDE SEQUENCE [LARGE SCALE GENOMIC DNA]</scope>
    <source>
        <strain evidence="1 2">LR5S19</strain>
    </source>
</reference>
<keyword evidence="2" id="KW-1185">Reference proteome</keyword>
<accession>A0ABT7LC96</accession>
<dbReference type="Proteomes" id="UP001235343">
    <property type="component" value="Unassembled WGS sequence"/>
</dbReference>
<protein>
    <submittedName>
        <fullName evidence="1">Uncharacterized protein</fullName>
    </submittedName>
</protein>
<dbReference type="RefSeq" id="WP_285934104.1">
    <property type="nucleotide sequence ID" value="NZ_JASTZU010000063.1"/>
</dbReference>
<proteinExistence type="predicted"/>
<name>A0ABT7LC96_9BACI</name>
<evidence type="ECO:0000313" key="2">
    <source>
        <dbReference type="Proteomes" id="UP001235343"/>
    </source>
</evidence>
<organism evidence="1 2">
    <name type="scientific">Aquibacillus rhizosphaerae</name>
    <dbReference type="NCBI Taxonomy" id="3051431"/>
    <lineage>
        <taxon>Bacteria</taxon>
        <taxon>Bacillati</taxon>
        <taxon>Bacillota</taxon>
        <taxon>Bacilli</taxon>
        <taxon>Bacillales</taxon>
        <taxon>Bacillaceae</taxon>
        <taxon>Aquibacillus</taxon>
    </lineage>
</organism>